<dbReference type="Proteomes" id="UP000193067">
    <property type="component" value="Unassembled WGS sequence"/>
</dbReference>
<protein>
    <submittedName>
        <fullName evidence="1">Uncharacterized protein</fullName>
    </submittedName>
</protein>
<dbReference type="AlphaFoldDB" id="A0A1Y2IRS7"/>
<evidence type="ECO:0000313" key="1">
    <source>
        <dbReference type="EMBL" id="OSD03808.1"/>
    </source>
</evidence>
<keyword evidence="2" id="KW-1185">Reference proteome</keyword>
<gene>
    <name evidence="1" type="ORF">PYCCODRAFT_201796</name>
</gene>
<name>A0A1Y2IRS7_TRAC3</name>
<accession>A0A1Y2IRS7</accession>
<reference evidence="1 2" key="1">
    <citation type="journal article" date="2015" name="Biotechnol. Biofuels">
        <title>Enhanced degradation of softwood versus hardwood by the white-rot fungus Pycnoporus coccineus.</title>
        <authorList>
            <person name="Couturier M."/>
            <person name="Navarro D."/>
            <person name="Chevret D."/>
            <person name="Henrissat B."/>
            <person name="Piumi F."/>
            <person name="Ruiz-Duenas F.J."/>
            <person name="Martinez A.T."/>
            <person name="Grigoriev I.V."/>
            <person name="Riley R."/>
            <person name="Lipzen A."/>
            <person name="Berrin J.G."/>
            <person name="Master E.R."/>
            <person name="Rosso M.N."/>
        </authorList>
    </citation>
    <scope>NUCLEOTIDE SEQUENCE [LARGE SCALE GENOMIC DNA]</scope>
    <source>
        <strain evidence="1 2">BRFM310</strain>
    </source>
</reference>
<proteinExistence type="predicted"/>
<dbReference type="EMBL" id="KZ084099">
    <property type="protein sequence ID" value="OSD03808.1"/>
    <property type="molecule type" value="Genomic_DNA"/>
</dbReference>
<organism evidence="1 2">
    <name type="scientific">Trametes coccinea (strain BRFM310)</name>
    <name type="common">Pycnoporus coccineus</name>
    <dbReference type="NCBI Taxonomy" id="1353009"/>
    <lineage>
        <taxon>Eukaryota</taxon>
        <taxon>Fungi</taxon>
        <taxon>Dikarya</taxon>
        <taxon>Basidiomycota</taxon>
        <taxon>Agaricomycotina</taxon>
        <taxon>Agaricomycetes</taxon>
        <taxon>Polyporales</taxon>
        <taxon>Polyporaceae</taxon>
        <taxon>Trametes</taxon>
    </lineage>
</organism>
<dbReference type="OrthoDB" id="2757492at2759"/>
<sequence length="116" mass="12975">MTTMATLNANWKTTRRTLRSMFWWMSCFDTNRHQTLLPHQANMSSEQAAELVATYQSLFTNNAINIAITGATLELCAVAIPAVFSCLRVYALTGRNRWLSGCTLALGLIPMLTNMQ</sequence>
<evidence type="ECO:0000313" key="2">
    <source>
        <dbReference type="Proteomes" id="UP000193067"/>
    </source>
</evidence>